<proteinExistence type="predicted"/>
<organism evidence="2 3">
    <name type="scientific">Solidesulfovibrio aerotolerans</name>
    <dbReference type="NCBI Taxonomy" id="295255"/>
    <lineage>
        <taxon>Bacteria</taxon>
        <taxon>Pseudomonadati</taxon>
        <taxon>Thermodesulfobacteriota</taxon>
        <taxon>Desulfovibrionia</taxon>
        <taxon>Desulfovibrionales</taxon>
        <taxon>Desulfovibrionaceae</taxon>
        <taxon>Solidesulfovibrio</taxon>
    </lineage>
</organism>
<evidence type="ECO:0008006" key="4">
    <source>
        <dbReference type="Google" id="ProtNLM"/>
    </source>
</evidence>
<keyword evidence="3" id="KW-1185">Reference proteome</keyword>
<sequence length="102" mass="11239">MIRLFLALLFVLSMAATASAQAFGPKNYPDCAMLYAKKAASLDGGMLMRRACRCRFQDKTAPECKEYTQAALDCLITNVGAVARDEEVWGVERACRSKNPVK</sequence>
<protein>
    <recommendedName>
        <fullName evidence="4">Extracellular membrane protein CFEM domain-containing protein</fullName>
    </recommendedName>
</protein>
<accession>A0A7C9N6S8</accession>
<reference evidence="2 3" key="1">
    <citation type="submission" date="2020-01" db="EMBL/GenBank/DDBJ databases">
        <title>Genome sequence of Desulfovibrio aerotolerans DSM 16695(T).</title>
        <authorList>
            <person name="Karnachuk O."/>
            <person name="Avakyan M."/>
            <person name="Mardanov A."/>
            <person name="Kadnikov V."/>
            <person name="Ravin N."/>
        </authorList>
    </citation>
    <scope>NUCLEOTIDE SEQUENCE [LARGE SCALE GENOMIC DNA]</scope>
    <source>
        <strain evidence="2 3">DSM 16695</strain>
    </source>
</reference>
<dbReference type="Proteomes" id="UP000482487">
    <property type="component" value="Unassembled WGS sequence"/>
</dbReference>
<comment type="caution">
    <text evidence="2">The sequence shown here is derived from an EMBL/GenBank/DDBJ whole genome shotgun (WGS) entry which is preliminary data.</text>
</comment>
<dbReference type="RefSeq" id="WP_160962775.1">
    <property type="nucleotide sequence ID" value="NZ_WVUD01000036.1"/>
</dbReference>
<keyword evidence="1" id="KW-0732">Signal</keyword>
<feature type="chain" id="PRO_5028855576" description="Extracellular membrane protein CFEM domain-containing protein" evidence="1">
    <location>
        <begin position="23"/>
        <end position="102"/>
    </location>
</feature>
<dbReference type="EMBL" id="WVUD01000036">
    <property type="protein sequence ID" value="MYL84595.1"/>
    <property type="molecule type" value="Genomic_DNA"/>
</dbReference>
<evidence type="ECO:0000256" key="1">
    <source>
        <dbReference type="SAM" id="SignalP"/>
    </source>
</evidence>
<evidence type="ECO:0000313" key="3">
    <source>
        <dbReference type="Proteomes" id="UP000482487"/>
    </source>
</evidence>
<feature type="signal peptide" evidence="1">
    <location>
        <begin position="1"/>
        <end position="22"/>
    </location>
</feature>
<name>A0A7C9N6S8_9BACT</name>
<dbReference type="OrthoDB" id="5456755at2"/>
<gene>
    <name evidence="2" type="ORF">GTA51_15855</name>
</gene>
<evidence type="ECO:0000313" key="2">
    <source>
        <dbReference type="EMBL" id="MYL84595.1"/>
    </source>
</evidence>
<dbReference type="AlphaFoldDB" id="A0A7C9N6S8"/>